<feature type="region of interest" description="Disordered" evidence="1">
    <location>
        <begin position="1"/>
        <end position="21"/>
    </location>
</feature>
<keyword evidence="3" id="KW-1185">Reference proteome</keyword>
<evidence type="ECO:0000313" key="2">
    <source>
        <dbReference type="EMBL" id="KAG0144508.1"/>
    </source>
</evidence>
<gene>
    <name evidence="2" type="ORF">CROQUDRAFT_659962</name>
</gene>
<sequence>MKRFQYWTVSAGQDTDEPSRSPELFVQITRPAASESTRSPVSLGSPRFSPNIKRLGTYLGA</sequence>
<dbReference type="EMBL" id="MU167294">
    <property type="protein sequence ID" value="KAG0144508.1"/>
    <property type="molecule type" value="Genomic_DNA"/>
</dbReference>
<proteinExistence type="predicted"/>
<dbReference type="Proteomes" id="UP000886653">
    <property type="component" value="Unassembled WGS sequence"/>
</dbReference>
<protein>
    <submittedName>
        <fullName evidence="2">Uncharacterized protein</fullName>
    </submittedName>
</protein>
<accession>A0A9P6NEK1</accession>
<dbReference type="AlphaFoldDB" id="A0A9P6NEK1"/>
<evidence type="ECO:0000256" key="1">
    <source>
        <dbReference type="SAM" id="MobiDB-lite"/>
    </source>
</evidence>
<comment type="caution">
    <text evidence="2">The sequence shown here is derived from an EMBL/GenBank/DDBJ whole genome shotgun (WGS) entry which is preliminary data.</text>
</comment>
<reference evidence="2" key="1">
    <citation type="submission" date="2013-11" db="EMBL/GenBank/DDBJ databases">
        <title>Genome sequence of the fusiform rust pathogen reveals effectors for host alternation and coevolution with pine.</title>
        <authorList>
            <consortium name="DOE Joint Genome Institute"/>
            <person name="Smith K."/>
            <person name="Pendleton A."/>
            <person name="Kubisiak T."/>
            <person name="Anderson C."/>
            <person name="Salamov A."/>
            <person name="Aerts A."/>
            <person name="Riley R."/>
            <person name="Clum A."/>
            <person name="Lindquist E."/>
            <person name="Ence D."/>
            <person name="Campbell M."/>
            <person name="Kronenberg Z."/>
            <person name="Feau N."/>
            <person name="Dhillon B."/>
            <person name="Hamelin R."/>
            <person name="Burleigh J."/>
            <person name="Smith J."/>
            <person name="Yandell M."/>
            <person name="Nelson C."/>
            <person name="Grigoriev I."/>
            <person name="Davis J."/>
        </authorList>
    </citation>
    <scope>NUCLEOTIDE SEQUENCE</scope>
    <source>
        <strain evidence="2">G11</strain>
    </source>
</reference>
<name>A0A9P6NEK1_9BASI</name>
<evidence type="ECO:0000313" key="3">
    <source>
        <dbReference type="Proteomes" id="UP000886653"/>
    </source>
</evidence>
<organism evidence="2 3">
    <name type="scientific">Cronartium quercuum f. sp. fusiforme G11</name>
    <dbReference type="NCBI Taxonomy" id="708437"/>
    <lineage>
        <taxon>Eukaryota</taxon>
        <taxon>Fungi</taxon>
        <taxon>Dikarya</taxon>
        <taxon>Basidiomycota</taxon>
        <taxon>Pucciniomycotina</taxon>
        <taxon>Pucciniomycetes</taxon>
        <taxon>Pucciniales</taxon>
        <taxon>Coleosporiaceae</taxon>
        <taxon>Cronartium</taxon>
    </lineage>
</organism>